<dbReference type="PRINTS" id="PR00707">
    <property type="entry name" value="UBCTHYDRLASE"/>
</dbReference>
<dbReference type="InterPro" id="IPR001578">
    <property type="entry name" value="Peptidase_C12_UCH"/>
</dbReference>
<evidence type="ECO:0000256" key="5">
    <source>
        <dbReference type="ARBA" id="ARBA00022801"/>
    </source>
</evidence>
<keyword evidence="5 7" id="KW-0378">Hydrolase</keyword>
<feature type="active site" description="Nucleophile" evidence="8 10">
    <location>
        <position position="87"/>
    </location>
</feature>
<dbReference type="Proteomes" id="UP000243052">
    <property type="component" value="Chromosome iv"/>
</dbReference>
<dbReference type="GeneID" id="28723681"/>
<proteinExistence type="inferred from homology"/>
<evidence type="ECO:0000256" key="9">
    <source>
        <dbReference type="PIRSR" id="PIRSR038120-2"/>
    </source>
</evidence>
<feature type="domain" description="UCH catalytic" evidence="12">
    <location>
        <begin position="3"/>
        <end position="237"/>
    </location>
</feature>
<evidence type="ECO:0000256" key="11">
    <source>
        <dbReference type="RuleBase" id="RU361215"/>
    </source>
</evidence>
<dbReference type="PANTHER" id="PTHR10589:SF16">
    <property type="entry name" value="UBIQUITIN CARBOXYL-TERMINAL HYDROLASE ISOZYME L5"/>
    <property type="match status" value="1"/>
</dbReference>
<feature type="site" description="Transition state stabilizer" evidence="10">
    <location>
        <position position="81"/>
    </location>
</feature>
<dbReference type="AlphaFoldDB" id="A0A0X8HS48"/>
<sequence length="325" mass="37947">MSSWQTIESDVGVFTHLVKDLGVEHIQFEDVPYLEHLRMLTTPLYGVIFLFQYDPTPYRNNTPIQGVYDVDYPDELFFARQTIQDACGTQAILNTLLSIAQQNGDKIKLGDELTRFWQFTSGFKDQVLRGETMSNSEMIRNVHNSFTCPDPFERDPTAPREGKSSRDVYHFTGFIPYNGYIYELDGLHEYPIIHRHYGSDNTDPKSFAIHMAALLEERIAAMEVSTNGKFSVMAMVHDKIDYFSEKLESPTIDQTERYKLQELLEIEQQQRHRWKREIALRRQNLFGLVYELTKQITSNMSDTQFQKQLSSASQATIERYSRRHR</sequence>
<dbReference type="GO" id="GO:0016579">
    <property type="term" value="P:protein deubiquitination"/>
    <property type="evidence" value="ECO:0007669"/>
    <property type="project" value="InterPro"/>
</dbReference>
<comment type="catalytic activity">
    <reaction evidence="1 7 10 11">
        <text>Thiol-dependent hydrolysis of ester, thioester, amide, peptide and isopeptide bonds formed by the C-terminal Gly of ubiquitin (a 76-residue protein attached to proteins as an intracellular targeting signal).</text>
        <dbReference type="EC" id="3.4.19.12"/>
    </reaction>
</comment>
<dbReference type="GO" id="GO:0006511">
    <property type="term" value="P:ubiquitin-dependent protein catabolic process"/>
    <property type="evidence" value="ECO:0007669"/>
    <property type="project" value="UniProtKB-UniRule"/>
</dbReference>
<keyword evidence="14" id="KW-1185">Reference proteome</keyword>
<evidence type="ECO:0000256" key="7">
    <source>
        <dbReference type="PIRNR" id="PIRNR038120"/>
    </source>
</evidence>
<evidence type="ECO:0000256" key="4">
    <source>
        <dbReference type="ARBA" id="ARBA00022786"/>
    </source>
</evidence>
<evidence type="ECO:0000313" key="14">
    <source>
        <dbReference type="Proteomes" id="UP000243052"/>
    </source>
</evidence>
<name>A0A0X8HS48_9SACH</name>
<dbReference type="InterPro" id="IPR036959">
    <property type="entry name" value="Peptidase_C12_UCH_sf"/>
</dbReference>
<evidence type="ECO:0000256" key="6">
    <source>
        <dbReference type="ARBA" id="ARBA00022807"/>
    </source>
</evidence>
<dbReference type="EMBL" id="CP014244">
    <property type="protein sequence ID" value="AMD20435.1"/>
    <property type="molecule type" value="Genomic_DNA"/>
</dbReference>
<dbReference type="InterPro" id="IPR017390">
    <property type="entry name" value="Ubiquitinyl_hydrolase_UCH37"/>
</dbReference>
<comment type="similarity">
    <text evidence="2 7 10 11">Belongs to the peptidase C12 family.</text>
</comment>
<keyword evidence="4 7" id="KW-0833">Ubl conjugation pathway</keyword>
<reference evidence="13 14" key="1">
    <citation type="submission" date="2016-01" db="EMBL/GenBank/DDBJ databases">
        <title>Genome sequence of the yeast Holleya sinecauda.</title>
        <authorList>
            <person name="Dietrich F.S."/>
        </authorList>
    </citation>
    <scope>NUCLEOTIDE SEQUENCE [LARGE SCALE GENOMIC DNA]</scope>
    <source>
        <strain evidence="13 14">ATCC 58844</strain>
    </source>
</reference>
<dbReference type="EC" id="3.4.19.12" evidence="7 11"/>
<evidence type="ECO:0000256" key="8">
    <source>
        <dbReference type="PIRSR" id="PIRSR038120-1"/>
    </source>
</evidence>
<evidence type="ECO:0000256" key="1">
    <source>
        <dbReference type="ARBA" id="ARBA00000707"/>
    </source>
</evidence>
<organism evidence="13 14">
    <name type="scientific">Eremothecium sinecaudum</name>
    <dbReference type="NCBI Taxonomy" id="45286"/>
    <lineage>
        <taxon>Eukaryota</taxon>
        <taxon>Fungi</taxon>
        <taxon>Dikarya</taxon>
        <taxon>Ascomycota</taxon>
        <taxon>Saccharomycotina</taxon>
        <taxon>Saccharomycetes</taxon>
        <taxon>Saccharomycetales</taxon>
        <taxon>Saccharomycetaceae</taxon>
        <taxon>Eremothecium</taxon>
    </lineage>
</organism>
<feature type="active site" description="Proton donor" evidence="8 10">
    <location>
        <position position="170"/>
    </location>
</feature>
<dbReference type="GO" id="GO:0004843">
    <property type="term" value="F:cysteine-type deubiquitinase activity"/>
    <property type="evidence" value="ECO:0007669"/>
    <property type="project" value="UniProtKB-UniRule"/>
</dbReference>
<evidence type="ECO:0000256" key="3">
    <source>
        <dbReference type="ARBA" id="ARBA00022670"/>
    </source>
</evidence>
<dbReference type="InterPro" id="IPR038765">
    <property type="entry name" value="Papain-like_cys_pep_sf"/>
</dbReference>
<evidence type="ECO:0000259" key="12">
    <source>
        <dbReference type="PROSITE" id="PS52048"/>
    </source>
</evidence>
<keyword evidence="6 7" id="KW-0788">Thiol protease</keyword>
<feature type="site" description="Important for enzyme activity" evidence="9 10">
    <location>
        <position position="185"/>
    </location>
</feature>
<dbReference type="PANTHER" id="PTHR10589">
    <property type="entry name" value="UBIQUITIN CARBOXYL-TERMINAL HYDROLASE"/>
    <property type="match status" value="1"/>
</dbReference>
<dbReference type="SUPFAM" id="SSF54001">
    <property type="entry name" value="Cysteine proteinases"/>
    <property type="match status" value="1"/>
</dbReference>
<evidence type="ECO:0000256" key="10">
    <source>
        <dbReference type="PROSITE-ProRule" id="PRU01393"/>
    </source>
</evidence>
<keyword evidence="3 7" id="KW-0645">Protease</keyword>
<protein>
    <recommendedName>
        <fullName evidence="7 11">Ubiquitin carboxyl-terminal hydrolase</fullName>
        <ecNumber evidence="7 11">3.4.19.12</ecNumber>
    </recommendedName>
</protein>
<dbReference type="PIRSF" id="PIRSF038120">
    <property type="entry name" value="Ubiquitinyl_hydrolase_UCH37"/>
    <property type="match status" value="1"/>
</dbReference>
<dbReference type="RefSeq" id="XP_017987431.1">
    <property type="nucleotide sequence ID" value="XM_018131991.1"/>
</dbReference>
<dbReference type="GO" id="GO:0005737">
    <property type="term" value="C:cytoplasm"/>
    <property type="evidence" value="ECO:0007669"/>
    <property type="project" value="TreeGrafter"/>
</dbReference>
<dbReference type="PROSITE" id="PS52048">
    <property type="entry name" value="UCH_DOMAIN"/>
    <property type="match status" value="1"/>
</dbReference>
<dbReference type="OrthoDB" id="1924260at2759"/>
<dbReference type="Pfam" id="PF01088">
    <property type="entry name" value="Peptidase_C12"/>
    <property type="match status" value="1"/>
</dbReference>
<gene>
    <name evidence="13" type="ORF">AW171_hschr42328</name>
</gene>
<dbReference type="Gene3D" id="3.40.532.10">
    <property type="entry name" value="Peptidase C12, ubiquitin carboxyl-terminal hydrolase"/>
    <property type="match status" value="1"/>
</dbReference>
<accession>A0A0X8HS48</accession>
<evidence type="ECO:0000256" key="2">
    <source>
        <dbReference type="ARBA" id="ARBA00009326"/>
    </source>
</evidence>
<evidence type="ECO:0000313" key="13">
    <source>
        <dbReference type="EMBL" id="AMD20435.1"/>
    </source>
</evidence>
<dbReference type="STRING" id="45286.A0A0X8HS48"/>